<accession>A0A6L8LWT0</accession>
<keyword evidence="1" id="KW-0472">Membrane</keyword>
<organism evidence="3 4">
    <name type="scientific">Vibrio tetraodonis subsp. pristinus</name>
    <dbReference type="NCBI Taxonomy" id="2695891"/>
    <lineage>
        <taxon>Bacteria</taxon>
        <taxon>Pseudomonadati</taxon>
        <taxon>Pseudomonadota</taxon>
        <taxon>Gammaproteobacteria</taxon>
        <taxon>Vibrionales</taxon>
        <taxon>Vibrionaceae</taxon>
        <taxon>Vibrio</taxon>
    </lineage>
</organism>
<evidence type="ECO:0000313" key="3">
    <source>
        <dbReference type="EMBL" id="MYM59626.1"/>
    </source>
</evidence>
<feature type="transmembrane region" description="Helical" evidence="1">
    <location>
        <begin position="31"/>
        <end position="51"/>
    </location>
</feature>
<feature type="transmembrane region" description="Helical" evidence="1">
    <location>
        <begin position="72"/>
        <end position="91"/>
    </location>
</feature>
<dbReference type="PANTHER" id="PTHR23028:SF53">
    <property type="entry name" value="ACYL_TRANSF_3 DOMAIN-CONTAINING PROTEIN"/>
    <property type="match status" value="1"/>
</dbReference>
<keyword evidence="3" id="KW-0012">Acyltransferase</keyword>
<dbReference type="GO" id="GO:0016747">
    <property type="term" value="F:acyltransferase activity, transferring groups other than amino-acyl groups"/>
    <property type="evidence" value="ECO:0007669"/>
    <property type="project" value="InterPro"/>
</dbReference>
<keyword evidence="4" id="KW-1185">Reference proteome</keyword>
<dbReference type="GO" id="GO:0009103">
    <property type="term" value="P:lipopolysaccharide biosynthetic process"/>
    <property type="evidence" value="ECO:0007669"/>
    <property type="project" value="TreeGrafter"/>
</dbReference>
<evidence type="ECO:0000259" key="2">
    <source>
        <dbReference type="Pfam" id="PF01757"/>
    </source>
</evidence>
<keyword evidence="3" id="KW-0808">Transferase</keyword>
<dbReference type="Proteomes" id="UP000478571">
    <property type="component" value="Unassembled WGS sequence"/>
</dbReference>
<dbReference type="AlphaFoldDB" id="A0A6L8LWT0"/>
<dbReference type="Pfam" id="PF01757">
    <property type="entry name" value="Acyl_transf_3"/>
    <property type="match status" value="1"/>
</dbReference>
<feature type="transmembrane region" description="Helical" evidence="1">
    <location>
        <begin position="143"/>
        <end position="172"/>
    </location>
</feature>
<dbReference type="PANTHER" id="PTHR23028">
    <property type="entry name" value="ACETYLTRANSFERASE"/>
    <property type="match status" value="1"/>
</dbReference>
<keyword evidence="1" id="KW-0812">Transmembrane</keyword>
<evidence type="ECO:0000256" key="1">
    <source>
        <dbReference type="SAM" id="Phobius"/>
    </source>
</evidence>
<dbReference type="GO" id="GO:0016020">
    <property type="term" value="C:membrane"/>
    <property type="evidence" value="ECO:0007669"/>
    <property type="project" value="TreeGrafter"/>
</dbReference>
<dbReference type="EMBL" id="WWEU01000003">
    <property type="protein sequence ID" value="MYM59626.1"/>
    <property type="molecule type" value="Genomic_DNA"/>
</dbReference>
<dbReference type="InterPro" id="IPR002656">
    <property type="entry name" value="Acyl_transf_3_dom"/>
</dbReference>
<proteinExistence type="predicted"/>
<feature type="transmembrane region" description="Helical" evidence="1">
    <location>
        <begin position="7"/>
        <end position="25"/>
    </location>
</feature>
<feature type="domain" description="Acyltransferase 3" evidence="2">
    <location>
        <begin position="5"/>
        <end position="293"/>
    </location>
</feature>
<protein>
    <submittedName>
        <fullName evidence="3">Acyltransferase family protein</fullName>
    </submittedName>
</protein>
<name>A0A6L8LWT0_9VIBR</name>
<gene>
    <name evidence="3" type="ORF">GTG28_10380</name>
</gene>
<comment type="caution">
    <text evidence="3">The sequence shown here is derived from an EMBL/GenBank/DDBJ whole genome shotgun (WGS) entry which is preliminary data.</text>
</comment>
<feature type="transmembrane region" description="Helical" evidence="1">
    <location>
        <begin position="238"/>
        <end position="254"/>
    </location>
</feature>
<evidence type="ECO:0000313" key="4">
    <source>
        <dbReference type="Proteomes" id="UP000478571"/>
    </source>
</evidence>
<feature type="transmembrane region" description="Helical" evidence="1">
    <location>
        <begin position="215"/>
        <end position="232"/>
    </location>
</feature>
<keyword evidence="1" id="KW-1133">Transmembrane helix</keyword>
<feature type="transmembrane region" description="Helical" evidence="1">
    <location>
        <begin position="275"/>
        <end position="293"/>
    </location>
</feature>
<reference evidence="3 4" key="1">
    <citation type="submission" date="2020-01" db="EMBL/GenBank/DDBJ databases">
        <title>Draft Genome Sequence of Vibrio sp. strain OCN044, Isolated from a Healthy Coral at Palmyra Atoll.</title>
        <authorList>
            <person name="Videau P."/>
            <person name="Loughran R."/>
            <person name="Esquivel A."/>
            <person name="Deadmond M."/>
            <person name="Paddock B.E."/>
            <person name="Saw J.H."/>
            <person name="Ushijima B."/>
        </authorList>
    </citation>
    <scope>NUCLEOTIDE SEQUENCE [LARGE SCALE GENOMIC DNA]</scope>
    <source>
        <strain evidence="3 4">OCN044</strain>
    </source>
</reference>
<feature type="transmembrane region" description="Helical" evidence="1">
    <location>
        <begin position="305"/>
        <end position="323"/>
    </location>
</feature>
<feature type="transmembrane region" description="Helical" evidence="1">
    <location>
        <begin position="335"/>
        <end position="355"/>
    </location>
</feature>
<dbReference type="RefSeq" id="WP_160929537.1">
    <property type="nucleotide sequence ID" value="NZ_WWEU01000003.1"/>
</dbReference>
<dbReference type="InterPro" id="IPR050879">
    <property type="entry name" value="Acyltransferase_3"/>
</dbReference>
<sequence length="585" mass="67119">MNFRYDINALRAIAVLGVIFFHAGVSVFEGGFLGVDVFFVISGFLITSHLIKDFNSDDFSIIKFYDRRVRRIMPALIVTMLVTTVASFFFMLPYDLKNFGQSLVSSAFGANNILLYLTSGYWSLAAEFKPLYHTWSLGVEEQYYFIIPIILMLFFSKGMYGYALSFLFLTSWIFSFNSQDLEFDFLSITNRFWELCSGSLLAIFYPKIKYSSDKLSALGFLLIIASYVSPYAISKSQAIYSILPVVGTMLIILFSKKNGVVSKFCKNKPINILGFSSYSIYLLHQPLLAFFRLSHEGETTVGSELVVSLMAVPLGFLMWKYIENLFRDRERVKNKAFYSLVSISIVCIVSFGLLLHKTYGLQNIHIHQKYSYGNNPQAYADKPYKLAKDHFESTGNKMLIVGNSFARDFTNAITEVDLVKGYEVVYLYDYYQNLELSRKLSSDADVVFWVSSAGMANTVIDSEKLKSKTKEIKKELDTYAKNYLFIGTKNYGFNNNFVKQLHWDDSVDYMVDINHSNILANQDQSEIFAEKYVDLLELTRDGNKTRLFTNEHRFLSFDTDHITKHGAIYIGNLLLKDDRLSRFKL</sequence>